<dbReference type="AlphaFoldDB" id="A0A363P047"/>
<dbReference type="InterPro" id="IPR012341">
    <property type="entry name" value="6hp_glycosidase-like_sf"/>
</dbReference>
<evidence type="ECO:0000256" key="1">
    <source>
        <dbReference type="SAM" id="SignalP"/>
    </source>
</evidence>
<dbReference type="Proteomes" id="UP000250831">
    <property type="component" value="Unassembled WGS sequence"/>
</dbReference>
<evidence type="ECO:0000259" key="2">
    <source>
        <dbReference type="Pfam" id="PF14498"/>
    </source>
</evidence>
<dbReference type="InterPro" id="IPR027414">
    <property type="entry name" value="GH95_N_dom"/>
</dbReference>
<feature type="chain" id="PRO_5016742972" evidence="1">
    <location>
        <begin position="21"/>
        <end position="820"/>
    </location>
</feature>
<gene>
    <name evidence="5" type="ORF">DCO56_05745</name>
</gene>
<organism evidence="5 6">
    <name type="scientific">Sphingobacterium athyrii</name>
    <dbReference type="NCBI Taxonomy" id="2152717"/>
    <lineage>
        <taxon>Bacteria</taxon>
        <taxon>Pseudomonadati</taxon>
        <taxon>Bacteroidota</taxon>
        <taxon>Sphingobacteriia</taxon>
        <taxon>Sphingobacteriales</taxon>
        <taxon>Sphingobacteriaceae</taxon>
        <taxon>Sphingobacterium</taxon>
    </lineage>
</organism>
<dbReference type="GO" id="GO:0005975">
    <property type="term" value="P:carbohydrate metabolic process"/>
    <property type="evidence" value="ECO:0007669"/>
    <property type="project" value="InterPro"/>
</dbReference>
<dbReference type="InterPro" id="IPR008928">
    <property type="entry name" value="6-hairpin_glycosidase_sf"/>
</dbReference>
<dbReference type="Pfam" id="PF14498">
    <property type="entry name" value="Glyco_hyd_65N_2"/>
    <property type="match status" value="1"/>
</dbReference>
<dbReference type="InterPro" id="IPR054363">
    <property type="entry name" value="GH95_cat"/>
</dbReference>
<dbReference type="OrthoDB" id="9802600at2"/>
<evidence type="ECO:0000313" key="5">
    <source>
        <dbReference type="EMBL" id="PUV26444.1"/>
    </source>
</evidence>
<name>A0A363P047_9SPHI</name>
<feature type="domain" description="Glycosyl hydrolase family 95 catalytic" evidence="4">
    <location>
        <begin position="289"/>
        <end position="695"/>
    </location>
</feature>
<dbReference type="Gene3D" id="1.50.10.10">
    <property type="match status" value="1"/>
</dbReference>
<dbReference type="SUPFAM" id="SSF48208">
    <property type="entry name" value="Six-hairpin glycosidases"/>
    <property type="match status" value="1"/>
</dbReference>
<evidence type="ECO:0000259" key="3">
    <source>
        <dbReference type="Pfam" id="PF21307"/>
    </source>
</evidence>
<comment type="caution">
    <text evidence="5">The sequence shown here is derived from an EMBL/GenBank/DDBJ whole genome shotgun (WGS) entry which is preliminary data.</text>
</comment>
<dbReference type="PANTHER" id="PTHR31084:SF0">
    <property type="entry name" value="ALPHA-L-FUCOSIDASE 2"/>
    <property type="match status" value="1"/>
</dbReference>
<dbReference type="GO" id="GO:0004560">
    <property type="term" value="F:alpha-L-fucosidase activity"/>
    <property type="evidence" value="ECO:0007669"/>
    <property type="project" value="InterPro"/>
</dbReference>
<proteinExistence type="predicted"/>
<dbReference type="InterPro" id="IPR016518">
    <property type="entry name" value="Alpha-L-fucosidase"/>
</dbReference>
<dbReference type="EMBL" id="QCXX01000001">
    <property type="protein sequence ID" value="PUV26444.1"/>
    <property type="molecule type" value="Genomic_DNA"/>
</dbReference>
<dbReference type="RefSeq" id="WP_108632736.1">
    <property type="nucleotide sequence ID" value="NZ_QCXX01000001.1"/>
</dbReference>
<sequence length="820" mass="92369">MKIKHLIFSIVLFLSWQFGASQELKLTYDKAAANWNEALPLGNGRIGAMVYGGVDKEEIQLNEETIWAGRPGNNVPKGKYNDIVKIRQLLVEGKNKEAQDLSNLAFPRAAPEGLDYGMPYQTFGSLHLGFPAHHSPVHYQRELNLNKAIATVSYNVDGVNYRREMFTSLVDSVLLIRITADKEKSISMDLNWKSPHRDVHIGKKNGALFLRGKGGQVDAKEGQVVFYGFVYPQVKGGQINHLDRQIIIKDADEVILYVSIGTNFKNYHDLSINPEQKATRVFEQAKRISYAKAVENHVGKYQKYFNRVKLDLGNNAQAKKTTDVRIREFATNFDPQLVALYFQFGRYLLISSSQPGGQPANLQGIWNAKLSPPWDSKYTININTEMNYWPAEVGNLSEMHEPLFSMLKDLSITGQESAREMYRARGWNAHHNTDLWRITGVVDGGFYGMWPLGGAWLSQHIWQHYLYHGDKQFLRDYYDVLKGAALFYLDVLTKDPSGKWLVVSPSISPENSYEPGSVGVSAGTTMDNQLLFDVFNNFIHASTFLEDDAVLRDSVRRCLEQLPPMQIGQHGQLQEWLKDLDRTNDHHRHISHLYGLFPSGQISPFRNPDLAQAAKNSLIYRGDKSTGWSMGWKVNWWARLLDGNQSYKLIKDQLSPAPEEQQGQNGGTYPNLLDAHPPFQIDGNFGCTSGIAEMLLQSYDGSIFLLPAWPDELPSGEVKGLAARGGFIIDMSWKEGKLTALKVLSTLGGNCRIRVSHNTQLSWQGKPLQKANGENTNAFFAVDEIKKPLIKTKKGMLEIPRTVLYDISTSKGGAYEFAVQ</sequence>
<evidence type="ECO:0000259" key="4">
    <source>
        <dbReference type="Pfam" id="PF22124"/>
    </source>
</evidence>
<keyword evidence="1" id="KW-0732">Signal</keyword>
<feature type="signal peptide" evidence="1">
    <location>
        <begin position="1"/>
        <end position="20"/>
    </location>
</feature>
<reference evidence="5 6" key="1">
    <citation type="submission" date="2018-04" db="EMBL/GenBank/DDBJ databases">
        <title>Sphingobacterium sp. M46 Genome.</title>
        <authorList>
            <person name="Cheng J."/>
            <person name="Li Y."/>
        </authorList>
    </citation>
    <scope>NUCLEOTIDE SEQUENCE [LARGE SCALE GENOMIC DNA]</scope>
    <source>
        <strain evidence="5 6">M46</strain>
    </source>
</reference>
<dbReference type="PIRSF" id="PIRSF007663">
    <property type="entry name" value="UCP007663"/>
    <property type="match status" value="1"/>
</dbReference>
<feature type="domain" description="Alpha fucosidase A-like C-terminal" evidence="3">
    <location>
        <begin position="697"/>
        <end position="782"/>
    </location>
</feature>
<keyword evidence="6" id="KW-1185">Reference proteome</keyword>
<dbReference type="PANTHER" id="PTHR31084">
    <property type="entry name" value="ALPHA-L-FUCOSIDASE 2"/>
    <property type="match status" value="1"/>
</dbReference>
<accession>A0A363P047</accession>
<dbReference type="Pfam" id="PF22124">
    <property type="entry name" value="Glyco_hydro_95_cat"/>
    <property type="match status" value="1"/>
</dbReference>
<feature type="domain" description="Glycosyl hydrolase family 95 N-terminal" evidence="2">
    <location>
        <begin position="26"/>
        <end position="267"/>
    </location>
</feature>
<dbReference type="Pfam" id="PF21307">
    <property type="entry name" value="Glyco_hydro_95_C"/>
    <property type="match status" value="1"/>
</dbReference>
<evidence type="ECO:0000313" key="6">
    <source>
        <dbReference type="Proteomes" id="UP000250831"/>
    </source>
</evidence>
<dbReference type="InterPro" id="IPR049053">
    <property type="entry name" value="AFCA-like_C"/>
</dbReference>
<protein>
    <submittedName>
        <fullName evidence="5">Uncharacterized protein</fullName>
    </submittedName>
</protein>